<proteinExistence type="predicted"/>
<organism evidence="1 2">
    <name type="scientific">Gossypium stocksii</name>
    <dbReference type="NCBI Taxonomy" id="47602"/>
    <lineage>
        <taxon>Eukaryota</taxon>
        <taxon>Viridiplantae</taxon>
        <taxon>Streptophyta</taxon>
        <taxon>Embryophyta</taxon>
        <taxon>Tracheophyta</taxon>
        <taxon>Spermatophyta</taxon>
        <taxon>Magnoliopsida</taxon>
        <taxon>eudicotyledons</taxon>
        <taxon>Gunneridae</taxon>
        <taxon>Pentapetalae</taxon>
        <taxon>rosids</taxon>
        <taxon>malvids</taxon>
        <taxon>Malvales</taxon>
        <taxon>Malvaceae</taxon>
        <taxon>Malvoideae</taxon>
        <taxon>Gossypium</taxon>
    </lineage>
</organism>
<protein>
    <recommendedName>
        <fullName evidence="3">Endonuclease/exonuclease/phosphatase domain-containing protein</fullName>
    </recommendedName>
</protein>
<dbReference type="Proteomes" id="UP000828251">
    <property type="component" value="Unassembled WGS sequence"/>
</dbReference>
<evidence type="ECO:0000313" key="1">
    <source>
        <dbReference type="EMBL" id="KAH1108233.1"/>
    </source>
</evidence>
<gene>
    <name evidence="1" type="ORF">J1N35_012001</name>
</gene>
<reference evidence="1 2" key="1">
    <citation type="journal article" date="2021" name="Plant Biotechnol. J.">
        <title>Multi-omics assisted identification of the key and species-specific regulatory components of drought-tolerant mechanisms in Gossypium stocksii.</title>
        <authorList>
            <person name="Yu D."/>
            <person name="Ke L."/>
            <person name="Zhang D."/>
            <person name="Wu Y."/>
            <person name="Sun Y."/>
            <person name="Mei J."/>
            <person name="Sun J."/>
            <person name="Sun Y."/>
        </authorList>
    </citation>
    <scope>NUCLEOTIDE SEQUENCE [LARGE SCALE GENOMIC DNA]</scope>
    <source>
        <strain evidence="2">cv. E1</strain>
        <tissue evidence="1">Leaf</tissue>
    </source>
</reference>
<comment type="caution">
    <text evidence="1">The sequence shown here is derived from an EMBL/GenBank/DDBJ whole genome shotgun (WGS) entry which is preliminary data.</text>
</comment>
<dbReference type="InterPro" id="IPR036691">
    <property type="entry name" value="Endo/exonu/phosph_ase_sf"/>
</dbReference>
<evidence type="ECO:0000313" key="2">
    <source>
        <dbReference type="Proteomes" id="UP000828251"/>
    </source>
</evidence>
<sequence>MGFYGHLEEINRLLSRELLQGLSKGDHTPWLVMGNFNEIFFSHEKQRGRLRDEHCMEAFRIVWKVVHLGVWLICATLIFEKGWTTVWLIRGGVNYFRMQKSRIGFTQFWIIVHCF</sequence>
<accession>A0A9D3W4J3</accession>
<dbReference type="EMBL" id="JAIQCV010000004">
    <property type="protein sequence ID" value="KAH1108233.1"/>
    <property type="molecule type" value="Genomic_DNA"/>
</dbReference>
<name>A0A9D3W4J3_9ROSI</name>
<evidence type="ECO:0008006" key="3">
    <source>
        <dbReference type="Google" id="ProtNLM"/>
    </source>
</evidence>
<dbReference type="SUPFAM" id="SSF56219">
    <property type="entry name" value="DNase I-like"/>
    <property type="match status" value="1"/>
</dbReference>
<keyword evidence="2" id="KW-1185">Reference proteome</keyword>
<dbReference type="AlphaFoldDB" id="A0A9D3W4J3"/>